<name>A0A225W6I1_9STRA</name>
<comment type="similarity">
    <text evidence="2 5">Belongs to the RxLR effector family.</text>
</comment>
<dbReference type="InterPro" id="IPR031825">
    <property type="entry name" value="RXLR"/>
</dbReference>
<dbReference type="AlphaFoldDB" id="A0A225W6I1"/>
<dbReference type="Proteomes" id="UP000198211">
    <property type="component" value="Unassembled WGS sequence"/>
</dbReference>
<organism evidence="6 7">
    <name type="scientific">Phytophthora megakarya</name>
    <dbReference type="NCBI Taxonomy" id="4795"/>
    <lineage>
        <taxon>Eukaryota</taxon>
        <taxon>Sar</taxon>
        <taxon>Stramenopiles</taxon>
        <taxon>Oomycota</taxon>
        <taxon>Peronosporomycetes</taxon>
        <taxon>Peronosporales</taxon>
        <taxon>Peronosporaceae</taxon>
        <taxon>Phytophthora</taxon>
    </lineage>
</organism>
<evidence type="ECO:0000313" key="6">
    <source>
        <dbReference type="EMBL" id="OWZ13192.1"/>
    </source>
</evidence>
<evidence type="ECO:0000256" key="4">
    <source>
        <dbReference type="ARBA" id="ARBA00022729"/>
    </source>
</evidence>
<reference evidence="7" key="1">
    <citation type="submission" date="2017-03" db="EMBL/GenBank/DDBJ databases">
        <title>Phytopthora megakarya and P. palmivora, two closely related causual agents of cacao black pod achieved similar genome size and gene model numbers by different mechanisms.</title>
        <authorList>
            <person name="Ali S."/>
            <person name="Shao J."/>
            <person name="Larry D.J."/>
            <person name="Kronmiller B."/>
            <person name="Shen D."/>
            <person name="Strem M.D."/>
            <person name="Melnick R.L."/>
            <person name="Guiltinan M.J."/>
            <person name="Tyler B.M."/>
            <person name="Meinhardt L.W."/>
            <person name="Bailey B.A."/>
        </authorList>
    </citation>
    <scope>NUCLEOTIDE SEQUENCE [LARGE SCALE GENOMIC DNA]</scope>
    <source>
        <strain evidence="7">zdho120</strain>
    </source>
</reference>
<evidence type="ECO:0000313" key="7">
    <source>
        <dbReference type="Proteomes" id="UP000198211"/>
    </source>
</evidence>
<protein>
    <recommendedName>
        <fullName evidence="5">RxLR effector protein</fullName>
    </recommendedName>
</protein>
<evidence type="ECO:0000256" key="1">
    <source>
        <dbReference type="ARBA" id="ARBA00004613"/>
    </source>
</evidence>
<proteinExistence type="inferred from homology"/>
<dbReference type="OrthoDB" id="10432382at2759"/>
<feature type="chain" id="PRO_5044994517" description="RxLR effector protein" evidence="5">
    <location>
        <begin position="19"/>
        <end position="158"/>
    </location>
</feature>
<dbReference type="EMBL" id="NBNE01001645">
    <property type="protein sequence ID" value="OWZ13192.1"/>
    <property type="molecule type" value="Genomic_DNA"/>
</dbReference>
<accession>A0A225W6I1</accession>
<gene>
    <name evidence="6" type="ORF">PHMEG_00013531</name>
</gene>
<keyword evidence="7" id="KW-1185">Reference proteome</keyword>
<comment type="subcellular location">
    <subcellularLocation>
        <location evidence="1 5">Secreted</location>
    </subcellularLocation>
</comment>
<dbReference type="Pfam" id="PF16810">
    <property type="entry name" value="RXLR"/>
    <property type="match status" value="1"/>
</dbReference>
<comment type="function">
    <text evidence="5">Effector that suppresses plant defense responses during pathogen infection.</text>
</comment>
<sequence>MRLSCILLAAIPTLSVHQVPVAASVGHDAILTGVLSLGVLHLVGADQSVVNQSRFLRGYDVSEDDEEQRGFSTADAKNLVTKLFKTNSFSDLQKMDELTTLNKLSDAADDQMASVFRFAQQNHLDADDLAKQLKNFPELDEPFRAKAVELYSNFLRAG</sequence>
<comment type="domain">
    <text evidence="5">The RxLR-dEER motif acts to carry the protein into the host cell cytoplasm through binding to cell surface phosphatidylinositol-3-phosphate.</text>
</comment>
<evidence type="ECO:0000256" key="3">
    <source>
        <dbReference type="ARBA" id="ARBA00022525"/>
    </source>
</evidence>
<feature type="signal peptide" evidence="5">
    <location>
        <begin position="1"/>
        <end position="18"/>
    </location>
</feature>
<evidence type="ECO:0000256" key="2">
    <source>
        <dbReference type="ARBA" id="ARBA00010400"/>
    </source>
</evidence>
<evidence type="ECO:0000256" key="5">
    <source>
        <dbReference type="RuleBase" id="RU367124"/>
    </source>
</evidence>
<keyword evidence="4 5" id="KW-0732">Signal</keyword>
<keyword evidence="3 5" id="KW-0964">Secreted</keyword>
<comment type="caution">
    <text evidence="6">The sequence shown here is derived from an EMBL/GenBank/DDBJ whole genome shotgun (WGS) entry which is preliminary data.</text>
</comment>